<reference evidence="1" key="1">
    <citation type="submission" date="2021-09" db="EMBL/GenBank/DDBJ databases">
        <authorList>
            <consortium name="Pathogen Informatics"/>
        </authorList>
    </citation>
    <scope>NUCLEOTIDE SEQUENCE</scope>
</reference>
<evidence type="ECO:0000313" key="1">
    <source>
        <dbReference type="EMBL" id="CAG9532522.1"/>
    </source>
</evidence>
<evidence type="ECO:0000313" key="2">
    <source>
        <dbReference type="Proteomes" id="UP000746747"/>
    </source>
</evidence>
<gene>
    <name evidence="1" type="ORF">CJOHNSTONI_LOCUS2824</name>
</gene>
<accession>A0A8J2PRM9</accession>
<dbReference type="OrthoDB" id="5823159at2759"/>
<proteinExistence type="predicted"/>
<keyword evidence="2" id="KW-1185">Reference proteome</keyword>
<feature type="non-terminal residue" evidence="1">
    <location>
        <position position="51"/>
    </location>
</feature>
<dbReference type="AlphaFoldDB" id="A0A8J2PRM9"/>
<protein>
    <submittedName>
        <fullName evidence="1">Uncharacterized protein</fullName>
    </submittedName>
</protein>
<sequence length="51" mass="5916">MFRLVPSLETDEWPVRYVFASLSGRSTCIQLRSSPIYMVNRHVISSSKEIQ</sequence>
<comment type="caution">
    <text evidence="1">The sequence shown here is derived from an EMBL/GenBank/DDBJ whole genome shotgun (WGS) entry which is preliminary data.</text>
</comment>
<name>A0A8J2PRM9_9BILA</name>
<dbReference type="Proteomes" id="UP000746747">
    <property type="component" value="Unassembled WGS sequence"/>
</dbReference>
<organism evidence="1 2">
    <name type="scientific">Cercopithifilaria johnstoni</name>
    <dbReference type="NCBI Taxonomy" id="2874296"/>
    <lineage>
        <taxon>Eukaryota</taxon>
        <taxon>Metazoa</taxon>
        <taxon>Ecdysozoa</taxon>
        <taxon>Nematoda</taxon>
        <taxon>Chromadorea</taxon>
        <taxon>Rhabditida</taxon>
        <taxon>Spirurina</taxon>
        <taxon>Spiruromorpha</taxon>
        <taxon>Filarioidea</taxon>
        <taxon>Onchocercidae</taxon>
        <taxon>Cercopithifilaria</taxon>
    </lineage>
</organism>
<dbReference type="EMBL" id="CAKAEH010001006">
    <property type="protein sequence ID" value="CAG9532522.1"/>
    <property type="molecule type" value="Genomic_DNA"/>
</dbReference>